<dbReference type="GO" id="GO:0000785">
    <property type="term" value="C:chromatin"/>
    <property type="evidence" value="ECO:0000318"/>
    <property type="project" value="GO_Central"/>
</dbReference>
<feature type="compositionally biased region" description="Low complexity" evidence="11">
    <location>
        <begin position="289"/>
        <end position="317"/>
    </location>
</feature>
<evidence type="ECO:0000256" key="3">
    <source>
        <dbReference type="ARBA" id="ARBA00022454"/>
    </source>
</evidence>
<dbReference type="GO" id="GO:0008270">
    <property type="term" value="F:zinc ion binding"/>
    <property type="evidence" value="ECO:0007669"/>
    <property type="project" value="UniProtKB-KW"/>
</dbReference>
<dbReference type="Proteomes" id="UP000001514">
    <property type="component" value="Unassembled WGS sequence"/>
</dbReference>
<dbReference type="SUPFAM" id="SSF82199">
    <property type="entry name" value="SET domain"/>
    <property type="match status" value="1"/>
</dbReference>
<keyword evidence="17" id="KW-1185">Reference proteome</keyword>
<dbReference type="EMBL" id="GL377619">
    <property type="protein sequence ID" value="EFJ16223.1"/>
    <property type="molecule type" value="Genomic_DNA"/>
</dbReference>
<protein>
    <submittedName>
        <fullName evidence="16">Uncharacterized protein</fullName>
    </submittedName>
</protein>
<feature type="compositionally biased region" description="Basic residues" evidence="11">
    <location>
        <begin position="788"/>
        <end position="805"/>
    </location>
</feature>
<evidence type="ECO:0000256" key="10">
    <source>
        <dbReference type="ARBA" id="ARBA00023242"/>
    </source>
</evidence>
<dbReference type="InterPro" id="IPR050777">
    <property type="entry name" value="SET2_Histone-Lys_MeTrsfase"/>
</dbReference>
<evidence type="ECO:0000259" key="12">
    <source>
        <dbReference type="PROSITE" id="PS50280"/>
    </source>
</evidence>
<feature type="compositionally biased region" description="Polar residues" evidence="11">
    <location>
        <begin position="350"/>
        <end position="364"/>
    </location>
</feature>
<keyword evidence="8" id="KW-0863">Zinc-finger</keyword>
<evidence type="ECO:0000259" key="15">
    <source>
        <dbReference type="PROSITE" id="PS51215"/>
    </source>
</evidence>
<keyword evidence="7" id="KW-0479">Metal-binding</keyword>
<dbReference type="Pfam" id="PF06644">
    <property type="entry name" value="ATP11"/>
    <property type="match status" value="1"/>
</dbReference>
<dbReference type="PROSITE" id="PS50868">
    <property type="entry name" value="POST_SET"/>
    <property type="match status" value="1"/>
</dbReference>
<gene>
    <name evidence="16" type="ORF">SELMODRAFT_421873</name>
</gene>
<dbReference type="SMART" id="SM00570">
    <property type="entry name" value="AWS"/>
    <property type="match status" value="1"/>
</dbReference>
<feature type="domain" description="AWS" evidence="15">
    <location>
        <begin position="523"/>
        <end position="573"/>
    </location>
</feature>
<dbReference type="PROSITE" id="PS50280">
    <property type="entry name" value="SET"/>
    <property type="match status" value="1"/>
</dbReference>
<evidence type="ECO:0000313" key="17">
    <source>
        <dbReference type="Proteomes" id="UP000001514"/>
    </source>
</evidence>
<evidence type="ECO:0000256" key="11">
    <source>
        <dbReference type="SAM" id="MobiDB-lite"/>
    </source>
</evidence>
<dbReference type="PROSITE" id="PS51215">
    <property type="entry name" value="AWS"/>
    <property type="match status" value="1"/>
</dbReference>
<evidence type="ECO:0000259" key="13">
    <source>
        <dbReference type="PROSITE" id="PS50868"/>
    </source>
</evidence>
<dbReference type="GO" id="GO:0046975">
    <property type="term" value="F:histone H3K36 methyltransferase activity"/>
    <property type="evidence" value="ECO:0000318"/>
    <property type="project" value="GO_Central"/>
</dbReference>
<feature type="domain" description="Post-SET" evidence="13">
    <location>
        <begin position="700"/>
        <end position="716"/>
    </location>
</feature>
<dbReference type="InterPro" id="IPR046341">
    <property type="entry name" value="SET_dom_sf"/>
</dbReference>
<dbReference type="GO" id="GO:0005634">
    <property type="term" value="C:nucleus"/>
    <property type="evidence" value="ECO:0000318"/>
    <property type="project" value="GO_Central"/>
</dbReference>
<organism evidence="17">
    <name type="scientific">Selaginella moellendorffii</name>
    <name type="common">Spikemoss</name>
    <dbReference type="NCBI Taxonomy" id="88036"/>
    <lineage>
        <taxon>Eukaryota</taxon>
        <taxon>Viridiplantae</taxon>
        <taxon>Streptophyta</taxon>
        <taxon>Embryophyta</taxon>
        <taxon>Tracheophyta</taxon>
        <taxon>Lycopodiopsida</taxon>
        <taxon>Selaginellales</taxon>
        <taxon>Selaginellaceae</taxon>
        <taxon>Selaginella</taxon>
    </lineage>
</organism>
<dbReference type="InterPro" id="IPR003616">
    <property type="entry name" value="Post-SET_dom"/>
</dbReference>
<evidence type="ECO:0000256" key="4">
    <source>
        <dbReference type="ARBA" id="ARBA00022603"/>
    </source>
</evidence>
<feature type="region of interest" description="Disordered" evidence="11">
    <location>
        <begin position="997"/>
        <end position="1062"/>
    </location>
</feature>
<dbReference type="Pfam" id="PF00856">
    <property type="entry name" value="SET"/>
    <property type="match status" value="1"/>
</dbReference>
<dbReference type="GO" id="GO:0005739">
    <property type="term" value="C:mitochondrion"/>
    <property type="evidence" value="ECO:0007669"/>
    <property type="project" value="InterPro"/>
</dbReference>
<sequence>MASWRALWRRDFSQFAPGYTLITPKSLNSILKVESVKNKSADELTFIWNQYHIGRGHVSAVMSTDFFKRFQERARECPNFVLPLRKPKGYISFFLQAQMPFLLLTSLEDYKLKGSNAAPYLTIAHYTDFADSKGIVLVRGDIVFPSQLSDDEGNSLLKYAHSFYIRDDRYLLVKAFTHNSEDFNFKDVGNIRSGGWSLVFPYDDGGRWRAAPLAPCEESSGMATELDSQGATSNSCNGVCDELTLSPSFLEHSYTPMRITRSKASLRMAFAVISGGETTTNAPTAAPVKNGASVSGKNGSNGSVKNGSSNGSSTSVVIRRTGKRSVSRGLRSGWSSKPGKVVDAPKASQKKSGSTGSRSHGLSQLKISAGDGSVKLKLTAANDADSGHGGEDVSSGVTEGETTRTSNKADAPVLTKVKPSAVGWVMCDDCRKWRCISAELADSIESSDIRWTCRENPNRKFSDCSVPQEKSNAEINAELNISEISSSECDDNEPAVNSKCGVSWTQIRHNIFQHRHQKTLDDDDTLICLCKPPKDGSPGCGEDCLNRMVNVECSPDTCPCGERCSNQQFGKREYSNVALVRCGKKGFGLKALENIAKGSFVIEYVGEVLDSRSFELRQKEYARQRQKHFYFMTLNSSEVIDACRKGNLGRFINHSCEPNCQTEKWCVNGEICIGLFAIRDVAKNEEITFNYNFERLYGAAAKKCHCGSAHCRGYIGGDPSNPRDVVQTDSEEDLEPIMLKDDESEDEDIVDTEVVQETPKSCTPPEALFEEPKPELLVKEIPIPKPKPLAKVKRPKPSGRPKKVPFKGFFSSNKSEGYRPSRYSEVEDKLDKLLNDKGGLVKKKETPKQYLKLLVISTASGDESKEGTSCSMRDLSLLLDAMLKTTSRSILTEVIQKNGLQLLHNLVKQSRKSYTKIPILRKLMKVLEALAEKTVLKSKHMTSTPPRNGMESFVKSIFELTRHDDIEVQQISRRFQKNWLPNMFDLLANEKCSESPKFWGPERNDSNDAEGKNSTSEQVRKRRRRMSRWDELPSTQDPVPALTSSTPSTSTPSTQHSSSPLQEQALAPALIDETVTEFDRAEPPGYSSTSPHSNRYEQPRSLSQQHSQQHYDHCSSSSHHQQYQSRGDHWNAAPPFRPPHRPEAGNGYMGRHQHHSQQGQGYHYHSEMPPRASQHSSPSGPYLPGMPPHQQHHHHHNQAPKYQNHHHHPQPVRPPLNGCYNNGAHHFGPPPHYRGTGGYYPAQQQQENSYHHHQQADEEPPVPGIRIRNCNTNTFKKEAESLFIK</sequence>
<dbReference type="InParanoid" id="D8SGM1"/>
<dbReference type="InterPro" id="IPR011124">
    <property type="entry name" value="Znf_CW"/>
</dbReference>
<keyword evidence="5" id="KW-0808">Transferase</keyword>
<dbReference type="GO" id="GO:0032259">
    <property type="term" value="P:methylation"/>
    <property type="evidence" value="ECO:0007669"/>
    <property type="project" value="UniProtKB-KW"/>
</dbReference>
<evidence type="ECO:0000256" key="1">
    <source>
        <dbReference type="ARBA" id="ARBA00004123"/>
    </source>
</evidence>
<feature type="region of interest" description="Disordered" evidence="11">
    <location>
        <begin position="1080"/>
        <end position="1263"/>
    </location>
</feature>
<dbReference type="KEGG" id="smo:SELMODRAFT_421873"/>
<dbReference type="Pfam" id="PF07496">
    <property type="entry name" value="zf-CW"/>
    <property type="match status" value="1"/>
</dbReference>
<name>D8SGM1_SELML</name>
<keyword evidence="4" id="KW-0489">Methyltransferase</keyword>
<dbReference type="eggNOG" id="KOG3281">
    <property type="taxonomic scope" value="Eukaryota"/>
</dbReference>
<dbReference type="FunCoup" id="D8SGM1">
    <property type="interactions" value="710"/>
</dbReference>
<keyword evidence="9" id="KW-0862">Zinc</keyword>
<feature type="compositionally biased region" description="Low complexity" evidence="11">
    <location>
        <begin position="1103"/>
        <end position="1125"/>
    </location>
</feature>
<feature type="compositionally biased region" description="Basic and acidic residues" evidence="11">
    <location>
        <begin position="1000"/>
        <end position="1011"/>
    </location>
</feature>
<comment type="subcellular location">
    <subcellularLocation>
        <location evidence="2">Chromosome</location>
    </subcellularLocation>
    <subcellularLocation>
        <location evidence="1">Nucleus</location>
    </subcellularLocation>
</comment>
<dbReference type="Pfam" id="PF17907">
    <property type="entry name" value="AWS"/>
    <property type="match status" value="1"/>
</dbReference>
<feature type="domain" description="SET" evidence="12">
    <location>
        <begin position="575"/>
        <end position="692"/>
    </location>
</feature>
<dbReference type="CDD" id="cd19172">
    <property type="entry name" value="SET_SETD2"/>
    <property type="match status" value="1"/>
</dbReference>
<feature type="domain" description="CW-type" evidence="14">
    <location>
        <begin position="418"/>
        <end position="472"/>
    </location>
</feature>
<feature type="region of interest" description="Disordered" evidence="11">
    <location>
        <begin position="277"/>
        <end position="364"/>
    </location>
</feature>
<accession>D8SGM1</accession>
<evidence type="ECO:0000256" key="5">
    <source>
        <dbReference type="ARBA" id="ARBA00022679"/>
    </source>
</evidence>
<dbReference type="HOGENOM" id="CLU_262766_0_0_1"/>
<evidence type="ECO:0000259" key="14">
    <source>
        <dbReference type="PROSITE" id="PS51050"/>
    </source>
</evidence>
<dbReference type="SMART" id="SM00508">
    <property type="entry name" value="PostSET"/>
    <property type="match status" value="1"/>
</dbReference>
<evidence type="ECO:0000256" key="9">
    <source>
        <dbReference type="ARBA" id="ARBA00022833"/>
    </source>
</evidence>
<feature type="region of interest" description="Disordered" evidence="11">
    <location>
        <begin position="380"/>
        <end position="411"/>
    </location>
</feature>
<evidence type="ECO:0000256" key="6">
    <source>
        <dbReference type="ARBA" id="ARBA00022691"/>
    </source>
</evidence>
<dbReference type="PANTHER" id="PTHR22884">
    <property type="entry name" value="SET DOMAIN PROTEINS"/>
    <property type="match status" value="1"/>
</dbReference>
<feature type="region of interest" description="Disordered" evidence="11">
    <location>
        <begin position="787"/>
        <end position="811"/>
    </location>
</feature>
<dbReference type="InterPro" id="IPR010591">
    <property type="entry name" value="ATP11"/>
</dbReference>
<keyword evidence="10" id="KW-0539">Nucleus</keyword>
<keyword evidence="6" id="KW-0949">S-adenosyl-L-methionine</keyword>
<dbReference type="eggNOG" id="KOG4442">
    <property type="taxonomic scope" value="Eukaryota"/>
</dbReference>
<evidence type="ECO:0000256" key="2">
    <source>
        <dbReference type="ARBA" id="ARBA00004286"/>
    </source>
</evidence>
<dbReference type="InterPro" id="IPR001214">
    <property type="entry name" value="SET_dom"/>
</dbReference>
<keyword evidence="3" id="KW-0158">Chromosome</keyword>
<dbReference type="SMART" id="SM00317">
    <property type="entry name" value="SET"/>
    <property type="match status" value="1"/>
</dbReference>
<dbReference type="FunFam" id="2.170.270.10:FF:000035">
    <property type="entry name" value="Histone-lysine N-methyltransferase"/>
    <property type="match status" value="1"/>
</dbReference>
<evidence type="ECO:0000256" key="7">
    <source>
        <dbReference type="ARBA" id="ARBA00022723"/>
    </source>
</evidence>
<dbReference type="Gene3D" id="2.170.270.10">
    <property type="entry name" value="SET domain"/>
    <property type="match status" value="1"/>
</dbReference>
<evidence type="ECO:0000313" key="16">
    <source>
        <dbReference type="EMBL" id="EFJ16223.1"/>
    </source>
</evidence>
<dbReference type="PROSITE" id="PS51050">
    <property type="entry name" value="ZF_CW"/>
    <property type="match status" value="1"/>
</dbReference>
<dbReference type="Gene3D" id="3.30.40.100">
    <property type="match status" value="1"/>
</dbReference>
<dbReference type="Gramene" id="EFJ16223">
    <property type="protein sequence ID" value="EFJ16223"/>
    <property type="gene ID" value="SELMODRAFT_421873"/>
</dbReference>
<dbReference type="InterPro" id="IPR006560">
    <property type="entry name" value="AWS_dom"/>
</dbReference>
<evidence type="ECO:0000256" key="8">
    <source>
        <dbReference type="ARBA" id="ARBA00022771"/>
    </source>
</evidence>
<dbReference type="GO" id="GO:0065003">
    <property type="term" value="P:protein-containing complex assembly"/>
    <property type="evidence" value="ECO:0007669"/>
    <property type="project" value="InterPro"/>
</dbReference>
<dbReference type="GO" id="GO:0006355">
    <property type="term" value="P:regulation of DNA-templated transcription"/>
    <property type="evidence" value="ECO:0000318"/>
    <property type="project" value="GO_Central"/>
</dbReference>
<dbReference type="InterPro" id="IPR044437">
    <property type="entry name" value="SETD2/Set2_SET"/>
</dbReference>
<feature type="compositionally biased region" description="Basic residues" evidence="11">
    <location>
        <begin position="1190"/>
        <end position="1210"/>
    </location>
</feature>
<reference evidence="16 17" key="1">
    <citation type="journal article" date="2011" name="Science">
        <title>The Selaginella genome identifies genetic changes associated with the evolution of vascular plants.</title>
        <authorList>
            <person name="Banks J.A."/>
            <person name="Nishiyama T."/>
            <person name="Hasebe M."/>
            <person name="Bowman J.L."/>
            <person name="Gribskov M."/>
            <person name="dePamphilis C."/>
            <person name="Albert V.A."/>
            <person name="Aono N."/>
            <person name="Aoyama T."/>
            <person name="Ambrose B.A."/>
            <person name="Ashton N.W."/>
            <person name="Axtell M.J."/>
            <person name="Barker E."/>
            <person name="Barker M.S."/>
            <person name="Bennetzen J.L."/>
            <person name="Bonawitz N.D."/>
            <person name="Chapple C."/>
            <person name="Cheng C."/>
            <person name="Correa L.G."/>
            <person name="Dacre M."/>
            <person name="DeBarry J."/>
            <person name="Dreyer I."/>
            <person name="Elias M."/>
            <person name="Engstrom E.M."/>
            <person name="Estelle M."/>
            <person name="Feng L."/>
            <person name="Finet C."/>
            <person name="Floyd S.K."/>
            <person name="Frommer W.B."/>
            <person name="Fujita T."/>
            <person name="Gramzow L."/>
            <person name="Gutensohn M."/>
            <person name="Harholt J."/>
            <person name="Hattori M."/>
            <person name="Heyl A."/>
            <person name="Hirai T."/>
            <person name="Hiwatashi Y."/>
            <person name="Ishikawa M."/>
            <person name="Iwata M."/>
            <person name="Karol K.G."/>
            <person name="Koehler B."/>
            <person name="Kolukisaoglu U."/>
            <person name="Kubo M."/>
            <person name="Kurata T."/>
            <person name="Lalonde S."/>
            <person name="Li K."/>
            <person name="Li Y."/>
            <person name="Litt A."/>
            <person name="Lyons E."/>
            <person name="Manning G."/>
            <person name="Maruyama T."/>
            <person name="Michael T.P."/>
            <person name="Mikami K."/>
            <person name="Miyazaki S."/>
            <person name="Morinaga S."/>
            <person name="Murata T."/>
            <person name="Mueller-Roeber B."/>
            <person name="Nelson D.R."/>
            <person name="Obara M."/>
            <person name="Oguri Y."/>
            <person name="Olmstead R.G."/>
            <person name="Onodera N."/>
            <person name="Petersen B.L."/>
            <person name="Pils B."/>
            <person name="Prigge M."/>
            <person name="Rensing S.A."/>
            <person name="Riano-Pachon D.M."/>
            <person name="Roberts A.W."/>
            <person name="Sato Y."/>
            <person name="Scheller H.V."/>
            <person name="Schulz B."/>
            <person name="Schulz C."/>
            <person name="Shakirov E.V."/>
            <person name="Shibagaki N."/>
            <person name="Shinohara N."/>
            <person name="Shippen D.E."/>
            <person name="Soerensen I."/>
            <person name="Sotooka R."/>
            <person name="Sugimoto N."/>
            <person name="Sugita M."/>
            <person name="Sumikawa N."/>
            <person name="Tanurdzic M."/>
            <person name="Theissen G."/>
            <person name="Ulvskov P."/>
            <person name="Wakazuki S."/>
            <person name="Weng J.K."/>
            <person name="Willats W.W."/>
            <person name="Wipf D."/>
            <person name="Wolf P.G."/>
            <person name="Yang L."/>
            <person name="Zimmer A.D."/>
            <person name="Zhu Q."/>
            <person name="Mitros T."/>
            <person name="Hellsten U."/>
            <person name="Loque D."/>
            <person name="Otillar R."/>
            <person name="Salamov A."/>
            <person name="Schmutz J."/>
            <person name="Shapiro H."/>
            <person name="Lindquist E."/>
            <person name="Lucas S."/>
            <person name="Rokhsar D."/>
            <person name="Grigoriev I.V."/>
        </authorList>
    </citation>
    <scope>NUCLEOTIDE SEQUENCE [LARGE SCALE GENOMIC DNA]</scope>
</reference>
<proteinExistence type="predicted"/>
<feature type="compositionally biased region" description="Low complexity" evidence="11">
    <location>
        <begin position="1043"/>
        <end position="1060"/>
    </location>
</feature>
<dbReference type="STRING" id="88036.D8SGM1"/>